<accession>A0AAW3WRE7</accession>
<protein>
    <submittedName>
        <fullName evidence="1">Uncharacterized protein</fullName>
    </submittedName>
</protein>
<dbReference type="Proteomes" id="UP000659084">
    <property type="component" value="Unassembled WGS sequence"/>
</dbReference>
<evidence type="ECO:0000313" key="1">
    <source>
        <dbReference type="EMBL" id="MBC3212202.1"/>
    </source>
</evidence>
<dbReference type="AlphaFoldDB" id="A0AAW3WRE7"/>
<sequence>MIAQPMAALSAEQNLAVIPLRLIVKGGTADDVPRQNVLLTVKVAKNAP</sequence>
<name>A0AAW3WRE7_SERFO</name>
<evidence type="ECO:0000313" key="2">
    <source>
        <dbReference type="Proteomes" id="UP000659084"/>
    </source>
</evidence>
<reference evidence="1" key="1">
    <citation type="submission" date="2020-08" db="EMBL/GenBank/DDBJ databases">
        <title>Food and environmental bacterial isolates.</title>
        <authorList>
            <person name="Richter L."/>
            <person name="Du Plessis E.M."/>
            <person name="Duvenage S."/>
            <person name="Allam M."/>
            <person name="Korsten L."/>
        </authorList>
    </citation>
    <scope>NUCLEOTIDE SEQUENCE</scope>
    <source>
        <strain evidence="1">UPMP2127</strain>
    </source>
</reference>
<dbReference type="EMBL" id="JACNYO010000006">
    <property type="protein sequence ID" value="MBC3212202.1"/>
    <property type="molecule type" value="Genomic_DNA"/>
</dbReference>
<proteinExistence type="predicted"/>
<comment type="caution">
    <text evidence="1">The sequence shown here is derived from an EMBL/GenBank/DDBJ whole genome shotgun (WGS) entry which is preliminary data.</text>
</comment>
<organism evidence="1 2">
    <name type="scientific">Serratia fonticola</name>
    <dbReference type="NCBI Taxonomy" id="47917"/>
    <lineage>
        <taxon>Bacteria</taxon>
        <taxon>Pseudomonadati</taxon>
        <taxon>Pseudomonadota</taxon>
        <taxon>Gammaproteobacteria</taxon>
        <taxon>Enterobacterales</taxon>
        <taxon>Yersiniaceae</taxon>
        <taxon>Serratia</taxon>
    </lineage>
</organism>
<dbReference type="RefSeq" id="WP_179251487.1">
    <property type="nucleotide sequence ID" value="NZ_JACBIV010000001.1"/>
</dbReference>
<gene>
    <name evidence="1" type="ORF">H8J20_08610</name>
</gene>